<reference evidence="1" key="1">
    <citation type="submission" date="2016-05" db="EMBL/GenBank/DDBJ databases">
        <authorList>
            <person name="Lavstsen T."/>
            <person name="Jespersen J.S."/>
        </authorList>
    </citation>
    <scope>NUCLEOTIDE SEQUENCE [LARGE SCALE GENOMIC DNA]</scope>
</reference>
<proteinExistence type="predicted"/>
<sequence>MSNTGSYGKKGEHPNAQKNGDTMKNYCPFLTSSEGSFNDTQHTYTYLTIKNREILLNKKGQRYCAINREHLFVVTTEHNSFLHQENANIVSCEKVLTIKRKEQFYFLRKNIYFINDTKSDTKLIKKQK</sequence>
<evidence type="ECO:0000313" key="1">
    <source>
        <dbReference type="EMBL" id="SBS80239.1"/>
    </source>
</evidence>
<evidence type="ECO:0000313" key="3">
    <source>
        <dbReference type="Proteomes" id="UP000078546"/>
    </source>
</evidence>
<dbReference type="Proteomes" id="UP000078546">
    <property type="component" value="Unassembled WGS sequence"/>
</dbReference>
<dbReference type="Proteomes" id="UP000078560">
    <property type="component" value="Unassembled WGS sequence"/>
</dbReference>
<dbReference type="EMBL" id="FLQV01000077">
    <property type="protein sequence ID" value="SBS80942.1"/>
    <property type="molecule type" value="Genomic_DNA"/>
</dbReference>
<dbReference type="AlphaFoldDB" id="A0A1A8VN93"/>
<organism evidence="1 4">
    <name type="scientific">Plasmodium ovale curtisi</name>
    <dbReference type="NCBI Taxonomy" id="864141"/>
    <lineage>
        <taxon>Eukaryota</taxon>
        <taxon>Sar</taxon>
        <taxon>Alveolata</taxon>
        <taxon>Apicomplexa</taxon>
        <taxon>Aconoidasida</taxon>
        <taxon>Haemosporida</taxon>
        <taxon>Plasmodiidae</taxon>
        <taxon>Plasmodium</taxon>
        <taxon>Plasmodium (Plasmodium)</taxon>
    </lineage>
</organism>
<evidence type="ECO:0000313" key="4">
    <source>
        <dbReference type="Proteomes" id="UP000078560"/>
    </source>
</evidence>
<reference evidence="3 4" key="2">
    <citation type="submission" date="2016-05" db="EMBL/GenBank/DDBJ databases">
        <authorList>
            <person name="Naeem Raeece"/>
        </authorList>
    </citation>
    <scope>NUCLEOTIDE SEQUENCE [LARGE SCALE GENOMIC DNA]</scope>
</reference>
<name>A0A1A8VN93_PLAOA</name>
<gene>
    <name evidence="2" type="ORF">POVCU1_003820</name>
    <name evidence="1" type="ORF">POVCU2_0004350</name>
</gene>
<protein>
    <submittedName>
        <fullName evidence="1">Uncharacterized protein</fullName>
    </submittedName>
</protein>
<evidence type="ECO:0000313" key="2">
    <source>
        <dbReference type="EMBL" id="SBS80942.1"/>
    </source>
</evidence>
<accession>A0A1A8VN93</accession>
<dbReference type="EMBL" id="FLQU01000055">
    <property type="protein sequence ID" value="SBS80239.1"/>
    <property type="molecule type" value="Genomic_DNA"/>
</dbReference>